<gene>
    <name evidence="1" type="ORF">SAMN05192548_102110</name>
</gene>
<reference evidence="1 2" key="1">
    <citation type="submission" date="2016-11" db="EMBL/GenBank/DDBJ databases">
        <authorList>
            <person name="Jaros S."/>
            <person name="Januszkiewicz K."/>
            <person name="Wedrychowicz H."/>
        </authorList>
    </citation>
    <scope>NUCLEOTIDE SEQUENCE [LARGE SCALE GENOMIC DNA]</scope>
    <source>
        <strain evidence="1 2">LMG 20594</strain>
    </source>
</reference>
<evidence type="ECO:0000313" key="1">
    <source>
        <dbReference type="EMBL" id="SHK39878.1"/>
    </source>
</evidence>
<accession>A0A1M6S5R8</accession>
<dbReference type="Proteomes" id="UP000184395">
    <property type="component" value="Unassembled WGS sequence"/>
</dbReference>
<sequence>MSTYEVSNQSLMKATSGAAAAALVILALFVLPAERGIDITGIGGALGLTKMGAKNPPLDSMPALAPAQTAGDLPVPNRQSISQATAYRSDEMELVLPPNAGAEIKAQMKKGDHYIFQWAATGGPVNVDMHGERPHAGKAFTSYWKDVDQTSAQGSFTAPFDGTHGWYWRNRGDQTVTIKVKTSGFYEKLFRPDGH</sequence>
<dbReference type="STRING" id="169427.SAMN05192548_102110"/>
<dbReference type="OrthoDB" id="952847at2"/>
<dbReference type="AlphaFoldDB" id="A0A1M6S5R8"/>
<evidence type="ECO:0008006" key="3">
    <source>
        <dbReference type="Google" id="ProtNLM"/>
    </source>
</evidence>
<name>A0A1M6S5R8_9BURK</name>
<dbReference type="EMBL" id="FRAB01000021">
    <property type="protein sequence ID" value="SHK39878.1"/>
    <property type="molecule type" value="Genomic_DNA"/>
</dbReference>
<organism evidence="1 2">
    <name type="scientific">Paraburkholderia terricola</name>
    <dbReference type="NCBI Taxonomy" id="169427"/>
    <lineage>
        <taxon>Bacteria</taxon>
        <taxon>Pseudomonadati</taxon>
        <taxon>Pseudomonadota</taxon>
        <taxon>Betaproteobacteria</taxon>
        <taxon>Burkholderiales</taxon>
        <taxon>Burkholderiaceae</taxon>
        <taxon>Paraburkholderia</taxon>
    </lineage>
</organism>
<proteinExistence type="predicted"/>
<protein>
    <recommendedName>
        <fullName evidence="3">Transmembrane anchor protein</fullName>
    </recommendedName>
</protein>
<dbReference type="RefSeq" id="WP_073430232.1">
    <property type="nucleotide sequence ID" value="NZ_CADFGY010000021.1"/>
</dbReference>
<evidence type="ECO:0000313" key="2">
    <source>
        <dbReference type="Proteomes" id="UP000184395"/>
    </source>
</evidence>